<evidence type="ECO:0000313" key="9">
    <source>
        <dbReference type="EMBL" id="CDY57287.1"/>
    </source>
</evidence>
<dbReference type="PANTHER" id="PTHR10634:SF117">
    <property type="entry name" value="ZINC FINGER A20 AND AN1 DOMAIN-CONTAINING STRESS-ASSOCIATED PROTEIN 10"/>
    <property type="match status" value="1"/>
</dbReference>
<evidence type="ECO:0000259" key="6">
    <source>
        <dbReference type="PROSITE" id="PS51036"/>
    </source>
</evidence>
<reference evidence="8" key="3">
    <citation type="submission" date="2021-01" db="EMBL/GenBank/DDBJ databases">
        <authorList>
            <consortium name="Genoscope - CEA"/>
            <person name="William W."/>
        </authorList>
    </citation>
    <scope>NUCLEOTIDE SEQUENCE</scope>
</reference>
<dbReference type="Gene3D" id="1.20.5.4770">
    <property type="match status" value="1"/>
</dbReference>
<proteinExistence type="predicted"/>
<evidence type="ECO:0000256" key="1">
    <source>
        <dbReference type="ARBA" id="ARBA00003732"/>
    </source>
</evidence>
<dbReference type="PANTHER" id="PTHR10634">
    <property type="entry name" value="AN1-TYPE ZINC FINGER PROTEIN"/>
    <property type="match status" value="1"/>
</dbReference>
<reference evidence="9 10" key="1">
    <citation type="journal article" date="2014" name="Science">
        <title>Plant genetics. Early allopolyploid evolution in the post-Neolithic Brassica napus oilseed genome.</title>
        <authorList>
            <person name="Chalhoub B."/>
            <person name="Denoeud F."/>
            <person name="Liu S."/>
            <person name="Parkin I.A."/>
            <person name="Tang H."/>
            <person name="Wang X."/>
            <person name="Chiquet J."/>
            <person name="Belcram H."/>
            <person name="Tong C."/>
            <person name="Samans B."/>
            <person name="Correa M."/>
            <person name="Da Silva C."/>
            <person name="Just J."/>
            <person name="Falentin C."/>
            <person name="Koh C.S."/>
            <person name="Le Clainche I."/>
            <person name="Bernard M."/>
            <person name="Bento P."/>
            <person name="Noel B."/>
            <person name="Labadie K."/>
            <person name="Alberti A."/>
            <person name="Charles M."/>
            <person name="Arnaud D."/>
            <person name="Guo H."/>
            <person name="Daviaud C."/>
            <person name="Alamery S."/>
            <person name="Jabbari K."/>
            <person name="Zhao M."/>
            <person name="Edger P.P."/>
            <person name="Chelaifa H."/>
            <person name="Tack D."/>
            <person name="Lassalle G."/>
            <person name="Mestiri I."/>
            <person name="Schnel N."/>
            <person name="Le Paslier M.C."/>
            <person name="Fan G."/>
            <person name="Renault V."/>
            <person name="Bayer P.E."/>
            <person name="Golicz A.A."/>
            <person name="Manoli S."/>
            <person name="Lee T.H."/>
            <person name="Thi V.H."/>
            <person name="Chalabi S."/>
            <person name="Hu Q."/>
            <person name="Fan C."/>
            <person name="Tollenaere R."/>
            <person name="Lu Y."/>
            <person name="Battail C."/>
            <person name="Shen J."/>
            <person name="Sidebottom C.H."/>
            <person name="Wang X."/>
            <person name="Canaguier A."/>
            <person name="Chauveau A."/>
            <person name="Berard A."/>
            <person name="Deniot G."/>
            <person name="Guan M."/>
            <person name="Liu Z."/>
            <person name="Sun F."/>
            <person name="Lim Y.P."/>
            <person name="Lyons E."/>
            <person name="Town C.D."/>
            <person name="Bancroft I."/>
            <person name="Wang X."/>
            <person name="Meng J."/>
            <person name="Ma J."/>
            <person name="Pires J.C."/>
            <person name="King G.J."/>
            <person name="Brunel D."/>
            <person name="Delourme R."/>
            <person name="Renard M."/>
            <person name="Aury J.M."/>
            <person name="Adams K.L."/>
            <person name="Batley J."/>
            <person name="Snowdon R.J."/>
            <person name="Tost J."/>
            <person name="Edwards D."/>
            <person name="Zhou Y."/>
            <person name="Hua W."/>
            <person name="Sharpe A.G."/>
            <person name="Paterson A.H."/>
            <person name="Guan C."/>
            <person name="Wincker P."/>
        </authorList>
    </citation>
    <scope>NUCLEOTIDE SEQUENCE [LARGE SCALE GENOMIC DNA]</scope>
    <source>
        <strain evidence="10">cv. Darmor-bzh</strain>
    </source>
</reference>
<dbReference type="PROSITE" id="PS51039">
    <property type="entry name" value="ZF_AN1"/>
    <property type="match status" value="1"/>
</dbReference>
<dbReference type="SMART" id="SM00154">
    <property type="entry name" value="ZnF_AN1"/>
    <property type="match status" value="1"/>
</dbReference>
<dbReference type="Proteomes" id="UP000028999">
    <property type="component" value="Unassembled WGS sequence"/>
</dbReference>
<gene>
    <name evidence="9" type="primary">BnaC06g41230D</name>
    <name evidence="8" type="ORF">DARMORV10_C06P07590.1</name>
    <name evidence="9" type="ORF">GSBRNA2T00020760001</name>
</gene>
<dbReference type="SMR" id="A0A078IYI6"/>
<dbReference type="STRING" id="3708.A0A078IYI6"/>
<dbReference type="EMBL" id="LK033561">
    <property type="protein sequence ID" value="CDY57287.1"/>
    <property type="molecule type" value="Genomic_DNA"/>
</dbReference>
<dbReference type="InterPro" id="IPR035896">
    <property type="entry name" value="AN1-like_Znf"/>
</dbReference>
<dbReference type="GO" id="GO:0003677">
    <property type="term" value="F:DNA binding"/>
    <property type="evidence" value="ECO:0007669"/>
    <property type="project" value="InterPro"/>
</dbReference>
<dbReference type="SMART" id="SM00259">
    <property type="entry name" value="ZnF_A20"/>
    <property type="match status" value="1"/>
</dbReference>
<dbReference type="PROSITE" id="PS51036">
    <property type="entry name" value="ZF_A20"/>
    <property type="match status" value="1"/>
</dbReference>
<keyword evidence="10" id="KW-1185">Reference proteome</keyword>
<keyword evidence="3 5" id="KW-0863">Zinc-finger</keyword>
<dbReference type="InterPro" id="IPR000058">
    <property type="entry name" value="Znf_AN1"/>
</dbReference>
<organism evidence="9 10">
    <name type="scientific">Brassica napus</name>
    <name type="common">Rape</name>
    <dbReference type="NCBI Taxonomy" id="3708"/>
    <lineage>
        <taxon>Eukaryota</taxon>
        <taxon>Viridiplantae</taxon>
        <taxon>Streptophyta</taxon>
        <taxon>Embryophyta</taxon>
        <taxon>Tracheophyta</taxon>
        <taxon>Spermatophyta</taxon>
        <taxon>Magnoliopsida</taxon>
        <taxon>eudicotyledons</taxon>
        <taxon>Gunneridae</taxon>
        <taxon>Pentapetalae</taxon>
        <taxon>rosids</taxon>
        <taxon>malvids</taxon>
        <taxon>Brassicales</taxon>
        <taxon>Brassicaceae</taxon>
        <taxon>Brassiceae</taxon>
        <taxon>Brassica</taxon>
    </lineage>
</organism>
<evidence type="ECO:0000256" key="3">
    <source>
        <dbReference type="ARBA" id="ARBA00022771"/>
    </source>
</evidence>
<dbReference type="Proteomes" id="UP001295469">
    <property type="component" value="Chromosome C06"/>
</dbReference>
<dbReference type="Pfam" id="PF01754">
    <property type="entry name" value="zf-A20"/>
    <property type="match status" value="1"/>
</dbReference>
<dbReference type="InterPro" id="IPR002653">
    <property type="entry name" value="Znf_A20"/>
</dbReference>
<evidence type="ECO:0000259" key="7">
    <source>
        <dbReference type="PROSITE" id="PS51039"/>
    </source>
</evidence>
<dbReference type="AlphaFoldDB" id="A0A078IYI6"/>
<dbReference type="GO" id="GO:0008270">
    <property type="term" value="F:zinc ion binding"/>
    <property type="evidence" value="ECO:0007669"/>
    <property type="project" value="UniProtKB-KW"/>
</dbReference>
<dbReference type="SUPFAM" id="SSF118310">
    <property type="entry name" value="AN1-like Zinc finger"/>
    <property type="match status" value="1"/>
</dbReference>
<protein>
    <submittedName>
        <fullName evidence="8">(rape) hypothetical protein</fullName>
    </submittedName>
    <submittedName>
        <fullName evidence="9">BnaC06g41230D protein</fullName>
    </submittedName>
</protein>
<evidence type="ECO:0000313" key="8">
    <source>
        <dbReference type="EMBL" id="CAF2055516.1"/>
    </source>
</evidence>
<feature type="domain" description="AN1-type" evidence="7">
    <location>
        <begin position="71"/>
        <end position="117"/>
    </location>
</feature>
<keyword evidence="4" id="KW-0862">Zinc</keyword>
<feature type="domain" description="A20-type" evidence="6">
    <location>
        <begin position="6"/>
        <end position="40"/>
    </location>
</feature>
<comment type="function">
    <text evidence="1">May be involved in environmental stress response.</text>
</comment>
<dbReference type="EMBL" id="HG994370">
    <property type="protein sequence ID" value="CAF2055516.1"/>
    <property type="molecule type" value="Genomic_DNA"/>
</dbReference>
<reference evidence="9" key="2">
    <citation type="submission" date="2014-06" db="EMBL/GenBank/DDBJ databases">
        <authorList>
            <person name="Genoscope - CEA"/>
        </authorList>
    </citation>
    <scope>NUCLEOTIDE SEQUENCE</scope>
</reference>
<dbReference type="SUPFAM" id="SSF57716">
    <property type="entry name" value="Glucocorticoid receptor-like (DNA-binding domain)"/>
    <property type="match status" value="1"/>
</dbReference>
<evidence type="ECO:0000256" key="5">
    <source>
        <dbReference type="PROSITE-ProRule" id="PRU00449"/>
    </source>
</evidence>
<keyword evidence="2" id="KW-0479">Metal-binding</keyword>
<dbReference type="FunFam" id="4.10.1110.10:FF:000001">
    <property type="entry name" value="Zinc finger AN1-type containing 6"/>
    <property type="match status" value="1"/>
</dbReference>
<accession>A0A078IYI6</accession>
<dbReference type="Gene3D" id="4.10.1110.10">
    <property type="entry name" value="AN1-like Zinc finger"/>
    <property type="match status" value="1"/>
</dbReference>
<name>A0A078IYI6_BRANA</name>
<dbReference type="OMA" id="NCRCGHM"/>
<evidence type="ECO:0000313" key="10">
    <source>
        <dbReference type="Proteomes" id="UP000028999"/>
    </source>
</evidence>
<dbReference type="Pfam" id="PF01428">
    <property type="entry name" value="zf-AN1"/>
    <property type="match status" value="1"/>
</dbReference>
<dbReference type="InterPro" id="IPR050652">
    <property type="entry name" value="AN1_A20_ZnFinger"/>
</dbReference>
<sequence length="136" mass="15243">MANANETEAVPCVGGCGLFGTRKNNNLCSLCYKKSVFEHRLLEQLANLKLDLKPEPSTVPPTSPIVAVQEPVRKQRCETCHRKVGVTGFSCRCGHIFCGSHRYPEEHSCPFDYKQSGRLTLAKQLPLSRAEKLHRF</sequence>
<evidence type="ECO:0000256" key="4">
    <source>
        <dbReference type="ARBA" id="ARBA00022833"/>
    </source>
</evidence>
<dbReference type="PaxDb" id="3708-A0A078IYI6"/>
<evidence type="ECO:0000256" key="2">
    <source>
        <dbReference type="ARBA" id="ARBA00022723"/>
    </source>
</evidence>
<dbReference type="Gramene" id="CDY57287">
    <property type="protein sequence ID" value="CDY57287"/>
    <property type="gene ID" value="GSBRNA2T00020760001"/>
</dbReference>